<dbReference type="InterPro" id="IPR005883">
    <property type="entry name" value="PilM"/>
</dbReference>
<dbReference type="AlphaFoldDB" id="A0A146GCV8"/>
<dbReference type="Proteomes" id="UP000076023">
    <property type="component" value="Unassembled WGS sequence"/>
</dbReference>
<sequence>MASPNRIFALNLGMQTVTLAEFHTNPSGGVTLHACQQEELIVDPAADLTRPAQIEAAVANLRKALGISAKEKIHFALPSQAVFTRFVKLPGSSPNDVESIIGFEAQQNVPFPIDEVVWDHQIMGEAKDNNWNVVLVAIKADQLGDINSSINKGGFRSATIDVAPMALYNAFRYNYSDLSGCSLLVDIGARTTNLIFVEGDRVFSRSIPVGGNTISAAVAKEFKQDVTVGEKLKLEKGFVGLGGAYAEPEDPTEMRISKIVRNTMTRLHADIARSISFYRQNQGGSAPVRTFLCGGTVGLPYMVEFFSEKLQTPIEYFNPLRNVTVNSQVVADFASTRAHALGEVVGCALRAIGNCPVEINLRPQSVVREQDLAKRKPFLVLASLCIIASLGAWWYFVNRSADITQEQLDSVTAEASRLEQVANQFAGVDAENKALQETAAPLILTVAERAIWANVVDELATRLPAYNIWVTNLQPLSQGKPYSFGGTKTAAVTPVATTPAPGAKPDAGPPKIDALQINGLFLANPPDRLDAPKVIDEFVKQLKESPAFNLEGKKDTDIVPQRTTPDGRSWAYPYTIILPLRNPIALP</sequence>
<dbReference type="PANTHER" id="PTHR32432:SF3">
    <property type="entry name" value="ETHANOLAMINE UTILIZATION PROTEIN EUTJ"/>
    <property type="match status" value="1"/>
</dbReference>
<name>A0A146GCV8_TERSA</name>
<keyword evidence="4" id="KW-1185">Reference proteome</keyword>
<accession>A0A146GCV8</accession>
<evidence type="ECO:0000256" key="1">
    <source>
        <dbReference type="SAM" id="Coils"/>
    </source>
</evidence>
<feature type="coiled-coil region" evidence="1">
    <location>
        <begin position="401"/>
        <end position="438"/>
    </location>
</feature>
<dbReference type="Gene3D" id="3.30.420.40">
    <property type="match status" value="2"/>
</dbReference>
<dbReference type="PANTHER" id="PTHR32432">
    <property type="entry name" value="CELL DIVISION PROTEIN FTSA-RELATED"/>
    <property type="match status" value="1"/>
</dbReference>
<dbReference type="OrthoDB" id="9783426at2"/>
<feature type="transmembrane region" description="Helical" evidence="2">
    <location>
        <begin position="378"/>
        <end position="396"/>
    </location>
</feature>
<evidence type="ECO:0000256" key="2">
    <source>
        <dbReference type="SAM" id="Phobius"/>
    </source>
</evidence>
<dbReference type="EMBL" id="BDCO01000003">
    <property type="protein sequence ID" value="GAT35395.1"/>
    <property type="molecule type" value="Genomic_DNA"/>
</dbReference>
<dbReference type="STRING" id="690879.TSACC_3460"/>
<keyword evidence="2" id="KW-0472">Membrane</keyword>
<evidence type="ECO:0000313" key="3">
    <source>
        <dbReference type="EMBL" id="GAT35395.1"/>
    </source>
</evidence>
<dbReference type="Pfam" id="PF11104">
    <property type="entry name" value="PilM_2"/>
    <property type="match status" value="1"/>
</dbReference>
<dbReference type="InterPro" id="IPR043129">
    <property type="entry name" value="ATPase_NBD"/>
</dbReference>
<dbReference type="RefSeq" id="WP_075081209.1">
    <property type="nucleotide sequence ID" value="NZ_BDCO01000003.1"/>
</dbReference>
<dbReference type="NCBIfam" id="TIGR01175">
    <property type="entry name" value="pilM"/>
    <property type="match status" value="1"/>
</dbReference>
<keyword evidence="2" id="KW-0812">Transmembrane</keyword>
<proteinExistence type="predicted"/>
<dbReference type="InParanoid" id="A0A146GCV8"/>
<dbReference type="NCBIfam" id="NF045709">
    <property type="entry name" value="Amuc_1101_fam"/>
    <property type="match status" value="1"/>
</dbReference>
<dbReference type="Gene3D" id="3.30.1490.300">
    <property type="match status" value="1"/>
</dbReference>
<gene>
    <name evidence="3" type="ORF">TSACC_3460</name>
</gene>
<dbReference type="CDD" id="cd24049">
    <property type="entry name" value="ASKHA_NBD_PilM"/>
    <property type="match status" value="1"/>
</dbReference>
<protein>
    <submittedName>
        <fullName evidence="3">Type IV pilus assembly protein PilM</fullName>
    </submittedName>
</protein>
<dbReference type="InterPro" id="IPR054809">
    <property type="entry name" value="Amuc_1101-like"/>
</dbReference>
<organism evidence="3 4">
    <name type="scientific">Terrimicrobium sacchariphilum</name>
    <dbReference type="NCBI Taxonomy" id="690879"/>
    <lineage>
        <taxon>Bacteria</taxon>
        <taxon>Pseudomonadati</taxon>
        <taxon>Verrucomicrobiota</taxon>
        <taxon>Terrimicrobiia</taxon>
        <taxon>Terrimicrobiales</taxon>
        <taxon>Terrimicrobiaceae</taxon>
        <taxon>Terrimicrobium</taxon>
    </lineage>
</organism>
<evidence type="ECO:0000313" key="4">
    <source>
        <dbReference type="Proteomes" id="UP000076023"/>
    </source>
</evidence>
<dbReference type="InterPro" id="IPR050696">
    <property type="entry name" value="FtsA/MreB"/>
</dbReference>
<keyword evidence="2" id="KW-1133">Transmembrane helix</keyword>
<comment type="caution">
    <text evidence="3">The sequence shown here is derived from an EMBL/GenBank/DDBJ whole genome shotgun (WGS) entry which is preliminary data.</text>
</comment>
<keyword evidence="1" id="KW-0175">Coiled coil</keyword>
<dbReference type="SUPFAM" id="SSF53067">
    <property type="entry name" value="Actin-like ATPase domain"/>
    <property type="match status" value="2"/>
</dbReference>
<reference evidence="4" key="1">
    <citation type="journal article" date="2017" name="Genome Announc.">
        <title>Draft Genome Sequence of Terrimicrobium sacchariphilum NM-5T, a Facultative Anaerobic Soil Bacterium of the Class Spartobacteria.</title>
        <authorList>
            <person name="Qiu Y.L."/>
            <person name="Tourlousse D.M."/>
            <person name="Matsuura N."/>
            <person name="Ohashi A."/>
            <person name="Sekiguchi Y."/>
        </authorList>
    </citation>
    <scope>NUCLEOTIDE SEQUENCE [LARGE SCALE GENOMIC DNA]</scope>
    <source>
        <strain evidence="4">NM-5</strain>
    </source>
</reference>